<sequence length="40" mass="4961">MKLLVKRRDTLFVFAVLFQMEFLYLFLLPIITRTWLPHLH</sequence>
<evidence type="ECO:0000313" key="2">
    <source>
        <dbReference type="EMBL" id="KFM61275.1"/>
    </source>
</evidence>
<feature type="non-terminal residue" evidence="2">
    <location>
        <position position="40"/>
    </location>
</feature>
<proteinExistence type="predicted"/>
<dbReference type="Proteomes" id="UP000054359">
    <property type="component" value="Unassembled WGS sequence"/>
</dbReference>
<evidence type="ECO:0000256" key="1">
    <source>
        <dbReference type="SAM" id="Phobius"/>
    </source>
</evidence>
<keyword evidence="3" id="KW-1185">Reference proteome</keyword>
<accession>A0A087T836</accession>
<feature type="transmembrane region" description="Helical" evidence="1">
    <location>
        <begin position="12"/>
        <end position="31"/>
    </location>
</feature>
<evidence type="ECO:0000313" key="3">
    <source>
        <dbReference type="Proteomes" id="UP000054359"/>
    </source>
</evidence>
<keyword evidence="1" id="KW-0472">Membrane</keyword>
<name>A0A087T836_STEMI</name>
<keyword evidence="1" id="KW-0812">Transmembrane</keyword>
<keyword evidence="1" id="KW-1133">Transmembrane helix</keyword>
<dbReference type="AlphaFoldDB" id="A0A087T836"/>
<gene>
    <name evidence="2" type="ORF">X975_17376</name>
</gene>
<reference evidence="2 3" key="1">
    <citation type="submission" date="2013-11" db="EMBL/GenBank/DDBJ databases">
        <title>Genome sequencing of Stegodyphus mimosarum.</title>
        <authorList>
            <person name="Bechsgaard J."/>
        </authorList>
    </citation>
    <scope>NUCLEOTIDE SEQUENCE [LARGE SCALE GENOMIC DNA]</scope>
</reference>
<organism evidence="2 3">
    <name type="scientific">Stegodyphus mimosarum</name>
    <name type="common">African social velvet spider</name>
    <dbReference type="NCBI Taxonomy" id="407821"/>
    <lineage>
        <taxon>Eukaryota</taxon>
        <taxon>Metazoa</taxon>
        <taxon>Ecdysozoa</taxon>
        <taxon>Arthropoda</taxon>
        <taxon>Chelicerata</taxon>
        <taxon>Arachnida</taxon>
        <taxon>Araneae</taxon>
        <taxon>Araneomorphae</taxon>
        <taxon>Entelegynae</taxon>
        <taxon>Eresoidea</taxon>
        <taxon>Eresidae</taxon>
        <taxon>Stegodyphus</taxon>
    </lineage>
</organism>
<dbReference type="EMBL" id="KK113893">
    <property type="protein sequence ID" value="KFM61275.1"/>
    <property type="molecule type" value="Genomic_DNA"/>
</dbReference>
<protein>
    <submittedName>
        <fullName evidence="2">Uncharacterized protein</fullName>
    </submittedName>
</protein>